<reference evidence="4 5" key="1">
    <citation type="submission" date="2014-03" db="EMBL/GenBank/DDBJ databases">
        <title>Draft genome sequence of the novel thermoacidophilic archaea Acidianus copahuensis ALE1 strain, isolated from Copahue volcanic area in Neuquen Argentina.</title>
        <authorList>
            <person name="Urbieta M.S."/>
            <person name="Rascovan N."/>
            <person name="Castro C."/>
            <person name="Revale S."/>
            <person name="Giaveno M.A."/>
            <person name="Vazquez M.P."/>
            <person name="Donati E.R."/>
        </authorList>
    </citation>
    <scope>NUCLEOTIDE SEQUENCE [LARGE SCALE GENOMIC DNA]</scope>
    <source>
        <strain evidence="4 5">ALE1</strain>
    </source>
</reference>
<dbReference type="SMART" id="SM00116">
    <property type="entry name" value="CBS"/>
    <property type="match status" value="2"/>
</dbReference>
<sequence>MQNLSSTQREILLALIELYNKGKKMIKSKDVADMIGKNEGTVRNIILSLKVLGLVESKPGPNGGYLPTLKAYEFIKNPTISPILDKLSLYRGNIETDIKVDNIELLDVTNPSGNRVILKVSGDLRKIRPGDPVRLGPTPYSRLVVEGVVISADDSRKEVLIDVKRMISVPKEKIKNIIGKKLVSLKSDMSLKEASMILYKEGIRGAPVLAEGEKVQGIITTADIIKAFFEGNIEAKVSDYMKKNVISIRDEEDVLEAIRKMVIYNVGRLLVLDSAQRVIGIVTRTDILKSIAGLEGLWGV</sequence>
<keyword evidence="4" id="KW-0808">Transferase</keyword>
<dbReference type="InterPro" id="IPR036388">
    <property type="entry name" value="WH-like_DNA-bd_sf"/>
</dbReference>
<dbReference type="AlphaFoldDB" id="A0A031LM19"/>
<keyword evidence="4" id="KW-0418">Kinase</keyword>
<comment type="caution">
    <text evidence="4">The sequence shown here is derived from an EMBL/GenBank/DDBJ whole genome shotgun (WGS) entry which is preliminary data.</text>
</comment>
<feature type="domain" description="CBS" evidence="3">
    <location>
        <begin position="241"/>
        <end position="300"/>
    </location>
</feature>
<name>A0A031LM19_9CREN</name>
<dbReference type="InterPro" id="IPR016436">
    <property type="entry name" value="UCP005063_CBS"/>
</dbReference>
<dbReference type="Pfam" id="PF03444">
    <property type="entry name" value="WHD_HrcA"/>
    <property type="match status" value="1"/>
</dbReference>
<dbReference type="Proteomes" id="UP000024332">
    <property type="component" value="Unassembled WGS sequence"/>
</dbReference>
<evidence type="ECO:0000313" key="5">
    <source>
        <dbReference type="Proteomes" id="UP000024332"/>
    </source>
</evidence>
<dbReference type="InterPro" id="IPR046342">
    <property type="entry name" value="CBS_dom_sf"/>
</dbReference>
<gene>
    <name evidence="4" type="ORF">CM19_10215</name>
</gene>
<dbReference type="Gene3D" id="3.10.580.10">
    <property type="entry name" value="CBS-domain"/>
    <property type="match status" value="2"/>
</dbReference>
<dbReference type="PANTHER" id="PTHR43080:SF2">
    <property type="entry name" value="CBS DOMAIN-CONTAINING PROTEIN"/>
    <property type="match status" value="1"/>
</dbReference>
<dbReference type="InterPro" id="IPR005104">
    <property type="entry name" value="WHTH_HrcA_DNA-bd"/>
</dbReference>
<dbReference type="GO" id="GO:0003677">
    <property type="term" value="F:DNA binding"/>
    <property type="evidence" value="ECO:0007669"/>
    <property type="project" value="InterPro"/>
</dbReference>
<dbReference type="PIRSF" id="PIRSF005063">
    <property type="entry name" value="UCP005063_CBS_MJ1232"/>
    <property type="match status" value="1"/>
</dbReference>
<evidence type="ECO:0000313" key="4">
    <source>
        <dbReference type="EMBL" id="EZQ03191.1"/>
    </source>
</evidence>
<dbReference type="OrthoDB" id="64432at2157"/>
<dbReference type="GO" id="GO:0016301">
    <property type="term" value="F:kinase activity"/>
    <property type="evidence" value="ECO:0007669"/>
    <property type="project" value="UniProtKB-KW"/>
</dbReference>
<dbReference type="RefSeq" id="WP_048100232.1">
    <property type="nucleotide sequence ID" value="NZ_JFZT01000048.1"/>
</dbReference>
<evidence type="ECO:0000256" key="1">
    <source>
        <dbReference type="ARBA" id="ARBA00023122"/>
    </source>
</evidence>
<dbReference type="SUPFAM" id="SSF46785">
    <property type="entry name" value="Winged helix' DNA-binding domain"/>
    <property type="match status" value="1"/>
</dbReference>
<dbReference type="InterPro" id="IPR051257">
    <property type="entry name" value="Diverse_CBS-Domain"/>
</dbReference>
<dbReference type="PROSITE" id="PS51371">
    <property type="entry name" value="CBS"/>
    <property type="match status" value="2"/>
</dbReference>
<evidence type="ECO:0000259" key="3">
    <source>
        <dbReference type="PROSITE" id="PS51371"/>
    </source>
</evidence>
<dbReference type="InterPro" id="IPR036390">
    <property type="entry name" value="WH_DNA-bd_sf"/>
</dbReference>
<protein>
    <submittedName>
        <fullName evidence="4">Histidine kinase</fullName>
    </submittedName>
</protein>
<dbReference type="InterPro" id="IPR000644">
    <property type="entry name" value="CBS_dom"/>
</dbReference>
<dbReference type="PANTHER" id="PTHR43080">
    <property type="entry name" value="CBS DOMAIN-CONTAINING PROTEIN CBSX3, MITOCHONDRIAL"/>
    <property type="match status" value="1"/>
</dbReference>
<dbReference type="EMBL" id="JFZT01000048">
    <property type="protein sequence ID" value="EZQ03191.1"/>
    <property type="molecule type" value="Genomic_DNA"/>
</dbReference>
<accession>A0A031LM19</accession>
<keyword evidence="5" id="KW-1185">Reference proteome</keyword>
<proteinExistence type="predicted"/>
<dbReference type="GO" id="GO:0006355">
    <property type="term" value="P:regulation of DNA-templated transcription"/>
    <property type="evidence" value="ECO:0007669"/>
    <property type="project" value="InterPro"/>
</dbReference>
<feature type="domain" description="CBS" evidence="3">
    <location>
        <begin position="178"/>
        <end position="234"/>
    </location>
</feature>
<dbReference type="Pfam" id="PF00571">
    <property type="entry name" value="CBS"/>
    <property type="match status" value="2"/>
</dbReference>
<organism evidence="4 5">
    <name type="scientific">Candidatus Acidianus copahuensis</name>
    <dbReference type="NCBI Taxonomy" id="1160895"/>
    <lineage>
        <taxon>Archaea</taxon>
        <taxon>Thermoproteota</taxon>
        <taxon>Thermoprotei</taxon>
        <taxon>Sulfolobales</taxon>
        <taxon>Sulfolobaceae</taxon>
        <taxon>Acidianus</taxon>
    </lineage>
</organism>
<evidence type="ECO:0000256" key="2">
    <source>
        <dbReference type="PROSITE-ProRule" id="PRU00703"/>
    </source>
</evidence>
<dbReference type="SUPFAM" id="SSF54631">
    <property type="entry name" value="CBS-domain pair"/>
    <property type="match status" value="1"/>
</dbReference>
<dbReference type="Gene3D" id="1.10.10.10">
    <property type="entry name" value="Winged helix-like DNA-binding domain superfamily/Winged helix DNA-binding domain"/>
    <property type="match status" value="1"/>
</dbReference>
<dbReference type="STRING" id="1160895.CM19_10215"/>
<keyword evidence="1 2" id="KW-0129">CBS domain</keyword>